<dbReference type="PANTHER" id="PTHR43861:SF1">
    <property type="entry name" value="TRANS-ACONITATE 2-METHYLTRANSFERASE"/>
    <property type="match status" value="1"/>
</dbReference>
<dbReference type="GO" id="GO:0008757">
    <property type="term" value="F:S-adenosylmethionine-dependent methyltransferase activity"/>
    <property type="evidence" value="ECO:0007669"/>
    <property type="project" value="InterPro"/>
</dbReference>
<reference evidence="3" key="1">
    <citation type="submission" date="2015-07" db="EMBL/GenBank/DDBJ databases">
        <title>Fjat-14235 jcm11544.</title>
        <authorList>
            <person name="Liu B."/>
            <person name="Wang J."/>
            <person name="Zhu Y."/>
            <person name="Liu G."/>
            <person name="Chen Q."/>
            <person name="Chen Z."/>
            <person name="Lan J."/>
            <person name="Che J."/>
            <person name="Ge C."/>
            <person name="Shi H."/>
            <person name="Pan Z."/>
            <person name="Liu X."/>
        </authorList>
    </citation>
    <scope>NUCLEOTIDE SEQUENCE [LARGE SCALE GENOMIC DNA]</scope>
    <source>
        <strain evidence="3">JCM 11544</strain>
    </source>
</reference>
<proteinExistence type="predicted"/>
<evidence type="ECO:0000313" key="2">
    <source>
        <dbReference type="EMBL" id="KON84631.1"/>
    </source>
</evidence>
<dbReference type="PATRIC" id="fig|189381.12.peg.2292"/>
<protein>
    <submittedName>
        <fullName evidence="2">Methyltransferase</fullName>
    </submittedName>
</protein>
<dbReference type="InterPro" id="IPR013216">
    <property type="entry name" value="Methyltransf_11"/>
</dbReference>
<dbReference type="EMBL" id="LGUE01000004">
    <property type="protein sequence ID" value="KON84631.1"/>
    <property type="molecule type" value="Genomic_DNA"/>
</dbReference>
<dbReference type="SUPFAM" id="SSF53335">
    <property type="entry name" value="S-adenosyl-L-methionine-dependent methyltransferases"/>
    <property type="match status" value="1"/>
</dbReference>
<feature type="domain" description="Methyltransferase type 11" evidence="1">
    <location>
        <begin position="54"/>
        <end position="149"/>
    </location>
</feature>
<dbReference type="PANTHER" id="PTHR43861">
    <property type="entry name" value="TRANS-ACONITATE 2-METHYLTRANSFERASE-RELATED"/>
    <property type="match status" value="1"/>
</dbReference>
<dbReference type="OrthoDB" id="9791837at2"/>
<sequence>MKKNLSTDEAIERWNEHAEAFTAGYTEEGDRSRRILLNPAIFSLLGHVEGTEILDAGCGEGYLSRLLERKGAHVTAVDYSTEMLKLAEAKAPESSGIHYHHGNCENLNFLDDRMFDTIVSNMVIQDLEDHTAALRECFRLLKEGGTLIFSILHPCFITPGSGWIRDGRGKKEAWRVSGYFLEGVYEQAFPEEAENKVVFYHRSLTTYMTAIREVGFEIDEMVEPRPSDELVGEDPEYREDLIHPNFLVFKLRKGKRGISWCPGL</sequence>
<gene>
    <name evidence="2" type="ORF">AF331_11375</name>
</gene>
<evidence type="ECO:0000313" key="3">
    <source>
        <dbReference type="Proteomes" id="UP000037405"/>
    </source>
</evidence>
<dbReference type="Proteomes" id="UP000037405">
    <property type="component" value="Unassembled WGS sequence"/>
</dbReference>
<dbReference type="Gene3D" id="3.40.50.150">
    <property type="entry name" value="Vaccinia Virus protein VP39"/>
    <property type="match status" value="1"/>
</dbReference>
<dbReference type="AlphaFoldDB" id="A0A0M0G5A5"/>
<name>A0A0M0G5A5_9BACI</name>
<dbReference type="InterPro" id="IPR029063">
    <property type="entry name" value="SAM-dependent_MTases_sf"/>
</dbReference>
<dbReference type="Pfam" id="PF08241">
    <property type="entry name" value="Methyltransf_11"/>
    <property type="match status" value="1"/>
</dbReference>
<organism evidence="2 3">
    <name type="scientific">Rossellomorea marisflavi</name>
    <dbReference type="NCBI Taxonomy" id="189381"/>
    <lineage>
        <taxon>Bacteria</taxon>
        <taxon>Bacillati</taxon>
        <taxon>Bacillota</taxon>
        <taxon>Bacilli</taxon>
        <taxon>Bacillales</taxon>
        <taxon>Bacillaceae</taxon>
        <taxon>Rossellomorea</taxon>
    </lineage>
</organism>
<keyword evidence="2" id="KW-0489">Methyltransferase</keyword>
<evidence type="ECO:0000259" key="1">
    <source>
        <dbReference type="Pfam" id="PF08241"/>
    </source>
</evidence>
<dbReference type="RefSeq" id="WP_053428227.1">
    <property type="nucleotide sequence ID" value="NZ_LGUE01000004.1"/>
</dbReference>
<accession>A0A0M0G5A5</accession>
<dbReference type="GO" id="GO:0032259">
    <property type="term" value="P:methylation"/>
    <property type="evidence" value="ECO:0007669"/>
    <property type="project" value="UniProtKB-KW"/>
</dbReference>
<keyword evidence="3" id="KW-1185">Reference proteome</keyword>
<dbReference type="STRING" id="189381.GCA_900166615_01604"/>
<keyword evidence="2" id="KW-0808">Transferase</keyword>
<dbReference type="CDD" id="cd02440">
    <property type="entry name" value="AdoMet_MTases"/>
    <property type="match status" value="1"/>
</dbReference>
<comment type="caution">
    <text evidence="2">The sequence shown here is derived from an EMBL/GenBank/DDBJ whole genome shotgun (WGS) entry which is preliminary data.</text>
</comment>